<dbReference type="STRING" id="315423.SAMN04488020_10597"/>
<keyword evidence="6" id="KW-0966">Cell projection</keyword>
<evidence type="ECO:0000313" key="7">
    <source>
        <dbReference type="Proteomes" id="UP000193870"/>
    </source>
</evidence>
<dbReference type="GO" id="GO:0044781">
    <property type="term" value="P:bacterial-type flagellum organization"/>
    <property type="evidence" value="ECO:0007669"/>
    <property type="project" value="UniProtKB-UniRule"/>
</dbReference>
<keyword evidence="6" id="KW-0282">Flagellum</keyword>
<evidence type="ECO:0000256" key="5">
    <source>
        <dbReference type="RuleBase" id="RU362076"/>
    </source>
</evidence>
<evidence type="ECO:0000256" key="4">
    <source>
        <dbReference type="ARBA" id="ARBA00024746"/>
    </source>
</evidence>
<keyword evidence="7" id="KW-1185">Reference proteome</keyword>
<comment type="similarity">
    <text evidence="1 5">Belongs to the FlgD family.</text>
</comment>
<dbReference type="OrthoDB" id="9785233at2"/>
<dbReference type="Gene3D" id="2.30.30.910">
    <property type="match status" value="1"/>
</dbReference>
<dbReference type="Gene3D" id="2.60.40.4070">
    <property type="match status" value="1"/>
</dbReference>
<organism evidence="6 7">
    <name type="scientific">Palleronia marisminoris</name>
    <dbReference type="NCBI Taxonomy" id="315423"/>
    <lineage>
        <taxon>Bacteria</taxon>
        <taxon>Pseudomonadati</taxon>
        <taxon>Pseudomonadota</taxon>
        <taxon>Alphaproteobacteria</taxon>
        <taxon>Rhodobacterales</taxon>
        <taxon>Roseobacteraceae</taxon>
        <taxon>Palleronia</taxon>
    </lineage>
</organism>
<gene>
    <name evidence="6" type="ORF">PAM7066_02042</name>
</gene>
<protein>
    <recommendedName>
        <fullName evidence="2 5">Basal-body rod modification protein FlgD</fullName>
    </recommendedName>
</protein>
<proteinExistence type="inferred from homology"/>
<keyword evidence="3 5" id="KW-1005">Bacterial flagellum biogenesis</keyword>
<dbReference type="RefSeq" id="WP_085854032.1">
    <property type="nucleotide sequence ID" value="NZ_FOPF01000005.1"/>
</dbReference>
<evidence type="ECO:0000256" key="1">
    <source>
        <dbReference type="ARBA" id="ARBA00010577"/>
    </source>
</evidence>
<name>A0A1Y5SWN9_9RHOB</name>
<dbReference type="Pfam" id="PF03963">
    <property type="entry name" value="FlgD"/>
    <property type="match status" value="1"/>
</dbReference>
<dbReference type="InterPro" id="IPR005648">
    <property type="entry name" value="FlgD"/>
</dbReference>
<sequence length="217" mass="23068">MDISSTTNQALKPTNAIEPAAAKAINSDFETFLKLLTTQISNQDPMDPMKAEEFAVQLATFSSVEQQVKTNDLLTQMTSAGGDFAAYTSWIGREVKATAPLKFNGTTVQLAPEAATRGETHQLVVRAENGAEIDRFTVDGTGAPEEWTGLTAAGAAPFGYYTFEVESFSKGELVASQQVAGYAKVREVQRAPDGVTLVLEGGKKITASDVAAVRDPA</sequence>
<dbReference type="AlphaFoldDB" id="A0A1Y5SWN9"/>
<keyword evidence="6" id="KW-0969">Cilium</keyword>
<accession>A0A1Y5SWN9</accession>
<dbReference type="Proteomes" id="UP000193870">
    <property type="component" value="Unassembled WGS sequence"/>
</dbReference>
<evidence type="ECO:0000256" key="3">
    <source>
        <dbReference type="ARBA" id="ARBA00022795"/>
    </source>
</evidence>
<evidence type="ECO:0000256" key="2">
    <source>
        <dbReference type="ARBA" id="ARBA00016013"/>
    </source>
</evidence>
<dbReference type="EMBL" id="FWFV01000005">
    <property type="protein sequence ID" value="SLN46743.1"/>
    <property type="molecule type" value="Genomic_DNA"/>
</dbReference>
<reference evidence="6 7" key="1">
    <citation type="submission" date="2017-03" db="EMBL/GenBank/DDBJ databases">
        <authorList>
            <person name="Afonso C.L."/>
            <person name="Miller P.J."/>
            <person name="Scott M.A."/>
            <person name="Spackman E."/>
            <person name="Goraichik I."/>
            <person name="Dimitrov K.M."/>
            <person name="Suarez D.L."/>
            <person name="Swayne D.E."/>
        </authorList>
    </citation>
    <scope>NUCLEOTIDE SEQUENCE [LARGE SCALE GENOMIC DNA]</scope>
    <source>
        <strain evidence="6 7">CECT 7066</strain>
    </source>
</reference>
<evidence type="ECO:0000313" key="6">
    <source>
        <dbReference type="EMBL" id="SLN46743.1"/>
    </source>
</evidence>
<comment type="function">
    <text evidence="4 5">Required for flagellar hook formation. May act as a scaffolding protein.</text>
</comment>